<organism evidence="3 4">
    <name type="scientific">Sorangium cellulosum</name>
    <name type="common">Polyangium cellulosum</name>
    <dbReference type="NCBI Taxonomy" id="56"/>
    <lineage>
        <taxon>Bacteria</taxon>
        <taxon>Pseudomonadati</taxon>
        <taxon>Myxococcota</taxon>
        <taxon>Polyangia</taxon>
        <taxon>Polyangiales</taxon>
        <taxon>Polyangiaceae</taxon>
        <taxon>Sorangium</taxon>
    </lineage>
</organism>
<keyword evidence="1" id="KW-0732">Signal</keyword>
<dbReference type="AlphaFoldDB" id="A0A150TRF9"/>
<dbReference type="InterPro" id="IPR003645">
    <property type="entry name" value="Fol_N"/>
</dbReference>
<evidence type="ECO:0000313" key="3">
    <source>
        <dbReference type="EMBL" id="KYG07206.1"/>
    </source>
</evidence>
<dbReference type="SMART" id="SM00274">
    <property type="entry name" value="FOLN"/>
    <property type="match status" value="1"/>
</dbReference>
<proteinExistence type="predicted"/>
<feature type="signal peptide" evidence="1">
    <location>
        <begin position="1"/>
        <end position="28"/>
    </location>
</feature>
<comment type="caution">
    <text evidence="3">The sequence shown here is derived from an EMBL/GenBank/DDBJ whole genome shotgun (WGS) entry which is preliminary data.</text>
</comment>
<gene>
    <name evidence="3" type="ORF">BE21_30635</name>
</gene>
<evidence type="ECO:0000259" key="2">
    <source>
        <dbReference type="SMART" id="SM00274"/>
    </source>
</evidence>
<protein>
    <recommendedName>
        <fullName evidence="2">Follistatin-like domain-containing protein</fullName>
    </recommendedName>
</protein>
<evidence type="ECO:0000256" key="1">
    <source>
        <dbReference type="SAM" id="SignalP"/>
    </source>
</evidence>
<evidence type="ECO:0000313" key="4">
    <source>
        <dbReference type="Proteomes" id="UP000075502"/>
    </source>
</evidence>
<sequence length="155" mass="15400">MSLQKAVARSTHGDLVSFSALAAMMALAALLPACGAPPAGDLDLGEAAALSEQADPILGPVKGHDACASVRCKDGFVCEAQNGSPACVPAPPPECQTDDDCSLVASYCGDCTCSAVPSGEVEPKCVEGEVACAVWPCLGLTASCQAGTCVLAGEL</sequence>
<feature type="domain" description="Follistatin-like" evidence="2">
    <location>
        <begin position="66"/>
        <end position="88"/>
    </location>
</feature>
<dbReference type="Proteomes" id="UP000075502">
    <property type="component" value="Unassembled WGS sequence"/>
</dbReference>
<dbReference type="EMBL" id="JEME01001423">
    <property type="protein sequence ID" value="KYG07206.1"/>
    <property type="molecule type" value="Genomic_DNA"/>
</dbReference>
<reference evidence="3 4" key="1">
    <citation type="submission" date="2014-02" db="EMBL/GenBank/DDBJ databases">
        <title>The small core and large imbalanced accessory genome model reveals a collaborative survival strategy of Sorangium cellulosum strains in nature.</title>
        <authorList>
            <person name="Han K."/>
            <person name="Peng R."/>
            <person name="Blom J."/>
            <person name="Li Y.-Z."/>
        </authorList>
    </citation>
    <scope>NUCLEOTIDE SEQUENCE [LARGE SCALE GENOMIC DNA]</scope>
    <source>
        <strain evidence="3 4">So0007-03</strain>
    </source>
</reference>
<accession>A0A150TRF9</accession>
<feature type="chain" id="PRO_5007569955" description="Follistatin-like domain-containing protein" evidence="1">
    <location>
        <begin position="29"/>
        <end position="155"/>
    </location>
</feature>
<name>A0A150TRF9_SORCE</name>